<dbReference type="AlphaFoldDB" id="A0A1I2AI94"/>
<reference evidence="3" key="1">
    <citation type="submission" date="2016-10" db="EMBL/GenBank/DDBJ databases">
        <authorList>
            <person name="Varghese N."/>
            <person name="Submissions S."/>
        </authorList>
    </citation>
    <scope>NUCLEOTIDE SEQUENCE [LARGE SCALE GENOMIC DNA]</scope>
    <source>
        <strain evidence="3">CGMCC 1.10223</strain>
    </source>
</reference>
<evidence type="ECO:0000256" key="1">
    <source>
        <dbReference type="SAM" id="MobiDB-lite"/>
    </source>
</evidence>
<evidence type="ECO:0000313" key="3">
    <source>
        <dbReference type="Proteomes" id="UP000183410"/>
    </source>
</evidence>
<proteinExistence type="predicted"/>
<name>A0A1I2AI94_9BACL</name>
<feature type="region of interest" description="Disordered" evidence="1">
    <location>
        <begin position="75"/>
        <end position="95"/>
    </location>
</feature>
<dbReference type="Proteomes" id="UP000183410">
    <property type="component" value="Unassembled WGS sequence"/>
</dbReference>
<dbReference type="EMBL" id="FONN01000002">
    <property type="protein sequence ID" value="SFE43612.1"/>
    <property type="molecule type" value="Genomic_DNA"/>
</dbReference>
<evidence type="ECO:0000313" key="2">
    <source>
        <dbReference type="EMBL" id="SFE43612.1"/>
    </source>
</evidence>
<gene>
    <name evidence="2" type="ORF">SAMN04487969_102506</name>
</gene>
<protein>
    <submittedName>
        <fullName evidence="2">Uncharacterized protein</fullName>
    </submittedName>
</protein>
<keyword evidence="3" id="KW-1185">Reference proteome</keyword>
<organism evidence="2 3">
    <name type="scientific">Paenibacillus algorifonticola</name>
    <dbReference type="NCBI Taxonomy" id="684063"/>
    <lineage>
        <taxon>Bacteria</taxon>
        <taxon>Bacillati</taxon>
        <taxon>Bacillota</taxon>
        <taxon>Bacilli</taxon>
        <taxon>Bacillales</taxon>
        <taxon>Paenibacillaceae</taxon>
        <taxon>Paenibacillus</taxon>
    </lineage>
</organism>
<accession>A0A1I2AI94</accession>
<sequence length="95" mass="10642">MLRLFLIQRGAFKLRIFSKAALQFDHPKDFSVKASVRPGEFKDVPDWVEDSVMFKLASKDGTVMLVDSKAQEIAAETPETKQKSVIGKRSAPDSE</sequence>